<dbReference type="Pfam" id="PF07690">
    <property type="entry name" value="MFS_1"/>
    <property type="match status" value="1"/>
</dbReference>
<feature type="region of interest" description="Disordered" evidence="5">
    <location>
        <begin position="146"/>
        <end position="171"/>
    </location>
</feature>
<sequence>MGVSAEQGAERPEQCARKRRRTGETRPAATVTPPSTARARFRRTSRWPGQGPRAPAQCTVSGPRTATACRTTRATPEKQPARRGAARKGPVRGRLGGRRRRCAVSAKLRQGENMVDIGQRFEGQTMRVSRWGHACPYTSSMARRRSHGSLAAPAPVPSTRPRTTRWRPSSTTRGSSRCWACRRFALGISFGPMLPGLLSEYYGRRPIYLVAWTTYLAWLVPQAVARNMAVMLVFRFPDGASGSTVLAVSGGTVGDLFSSSEPQAPMAPFSVWPFIGPGIGSLLGGFINHNSDWRWTYRVLIIWSLALWVAIFLVPETYHPILPRNKERGLRVETGDDQGMAPGERAKKPVGRAVGRSLPRPFQLLIFGLPLLGAAARHAVSLLRASPPSSAPTTASTHGRRAWRS</sequence>
<dbReference type="PANTHER" id="PTHR23502">
    <property type="entry name" value="MAJOR FACILITATOR SUPERFAMILY"/>
    <property type="match status" value="1"/>
</dbReference>
<dbReference type="GO" id="GO:0022857">
    <property type="term" value="F:transmembrane transporter activity"/>
    <property type="evidence" value="ECO:0007669"/>
    <property type="project" value="InterPro"/>
</dbReference>
<comment type="subcellular location">
    <subcellularLocation>
        <location evidence="1">Membrane</location>
        <topology evidence="1">Multi-pass membrane protein</topology>
    </subcellularLocation>
</comment>
<keyword evidence="4 6" id="KW-0472">Membrane</keyword>
<gene>
    <name evidence="8" type="ORF">TCAP_01876</name>
</gene>
<protein>
    <submittedName>
        <fullName evidence="8">Drug/proton antiporter YHK8</fullName>
    </submittedName>
</protein>
<comment type="caution">
    <text evidence="8">The sequence shown here is derived from an EMBL/GenBank/DDBJ whole genome shotgun (WGS) entry which is preliminary data.</text>
</comment>
<name>A0A2K3QKY4_9HYPO</name>
<evidence type="ECO:0000313" key="9">
    <source>
        <dbReference type="Proteomes" id="UP000236621"/>
    </source>
</evidence>
<evidence type="ECO:0000256" key="5">
    <source>
        <dbReference type="SAM" id="MobiDB-lite"/>
    </source>
</evidence>
<feature type="transmembrane region" description="Helical" evidence="6">
    <location>
        <begin position="295"/>
        <end position="314"/>
    </location>
</feature>
<dbReference type="AlphaFoldDB" id="A0A2K3QKY4"/>
<proteinExistence type="predicted"/>
<accession>A0A2K3QKY4</accession>
<dbReference type="SUPFAM" id="SSF103473">
    <property type="entry name" value="MFS general substrate transporter"/>
    <property type="match status" value="1"/>
</dbReference>
<dbReference type="InterPro" id="IPR020846">
    <property type="entry name" value="MFS_dom"/>
</dbReference>
<feature type="region of interest" description="Disordered" evidence="5">
    <location>
        <begin position="1"/>
        <end position="98"/>
    </location>
</feature>
<keyword evidence="3 6" id="KW-1133">Transmembrane helix</keyword>
<feature type="region of interest" description="Disordered" evidence="5">
    <location>
        <begin position="385"/>
        <end position="405"/>
    </location>
</feature>
<keyword evidence="9" id="KW-1185">Reference proteome</keyword>
<dbReference type="Proteomes" id="UP000236621">
    <property type="component" value="Unassembled WGS sequence"/>
</dbReference>
<feature type="compositionally biased region" description="Low complexity" evidence="5">
    <location>
        <begin position="157"/>
        <end position="171"/>
    </location>
</feature>
<reference evidence="8 9" key="1">
    <citation type="submission" date="2017-08" db="EMBL/GenBank/DDBJ databases">
        <title>Harnessing the power of phylogenomics to disentangle the directionality and signatures of interkingdom host jumping in the parasitic fungal genus Tolypocladium.</title>
        <authorList>
            <person name="Quandt C.A."/>
            <person name="Patterson W."/>
            <person name="Spatafora J.W."/>
        </authorList>
    </citation>
    <scope>NUCLEOTIDE SEQUENCE [LARGE SCALE GENOMIC DNA]</scope>
    <source>
        <strain evidence="8 9">CBS 113982</strain>
    </source>
</reference>
<dbReference type="STRING" id="45235.A0A2K3QKY4"/>
<evidence type="ECO:0000256" key="6">
    <source>
        <dbReference type="SAM" id="Phobius"/>
    </source>
</evidence>
<evidence type="ECO:0000256" key="1">
    <source>
        <dbReference type="ARBA" id="ARBA00004141"/>
    </source>
</evidence>
<dbReference type="InterPro" id="IPR036259">
    <property type="entry name" value="MFS_trans_sf"/>
</dbReference>
<dbReference type="PANTHER" id="PTHR23502:SF7">
    <property type="entry name" value="DRUG_PROTON ANTIPORTER YHK8-RELATED"/>
    <property type="match status" value="1"/>
</dbReference>
<feature type="transmembrane region" description="Helical" evidence="6">
    <location>
        <begin position="207"/>
        <end position="225"/>
    </location>
</feature>
<feature type="transmembrane region" description="Helical" evidence="6">
    <location>
        <begin position="269"/>
        <end position="288"/>
    </location>
</feature>
<dbReference type="GO" id="GO:0005886">
    <property type="term" value="C:plasma membrane"/>
    <property type="evidence" value="ECO:0007669"/>
    <property type="project" value="TreeGrafter"/>
</dbReference>
<feature type="compositionally biased region" description="Basic residues" evidence="5">
    <location>
        <begin position="84"/>
        <end position="98"/>
    </location>
</feature>
<evidence type="ECO:0000256" key="2">
    <source>
        <dbReference type="ARBA" id="ARBA00022692"/>
    </source>
</evidence>
<evidence type="ECO:0000256" key="4">
    <source>
        <dbReference type="ARBA" id="ARBA00023136"/>
    </source>
</evidence>
<organism evidence="8 9">
    <name type="scientific">Tolypocladium capitatum</name>
    <dbReference type="NCBI Taxonomy" id="45235"/>
    <lineage>
        <taxon>Eukaryota</taxon>
        <taxon>Fungi</taxon>
        <taxon>Dikarya</taxon>
        <taxon>Ascomycota</taxon>
        <taxon>Pezizomycotina</taxon>
        <taxon>Sordariomycetes</taxon>
        <taxon>Hypocreomycetidae</taxon>
        <taxon>Hypocreales</taxon>
        <taxon>Ophiocordycipitaceae</taxon>
        <taxon>Tolypocladium</taxon>
    </lineage>
</organism>
<keyword evidence="2 6" id="KW-0812">Transmembrane</keyword>
<feature type="compositionally biased region" description="Low complexity" evidence="5">
    <location>
        <begin position="385"/>
        <end position="397"/>
    </location>
</feature>
<evidence type="ECO:0000259" key="7">
    <source>
        <dbReference type="PROSITE" id="PS50850"/>
    </source>
</evidence>
<dbReference type="OrthoDB" id="3561359at2759"/>
<feature type="compositionally biased region" description="Low complexity" evidence="5">
    <location>
        <begin position="64"/>
        <end position="74"/>
    </location>
</feature>
<dbReference type="InterPro" id="IPR011701">
    <property type="entry name" value="MFS"/>
</dbReference>
<dbReference type="EMBL" id="NRSZ01000288">
    <property type="protein sequence ID" value="PNY28201.1"/>
    <property type="molecule type" value="Genomic_DNA"/>
</dbReference>
<evidence type="ECO:0000313" key="8">
    <source>
        <dbReference type="EMBL" id="PNY28201.1"/>
    </source>
</evidence>
<dbReference type="Gene3D" id="1.20.1720.10">
    <property type="entry name" value="Multidrug resistance protein D"/>
    <property type="match status" value="1"/>
</dbReference>
<evidence type="ECO:0000256" key="3">
    <source>
        <dbReference type="ARBA" id="ARBA00022989"/>
    </source>
</evidence>
<dbReference type="PROSITE" id="PS50850">
    <property type="entry name" value="MFS"/>
    <property type="match status" value="1"/>
</dbReference>
<feature type="domain" description="Major facilitator superfamily (MFS) profile" evidence="7">
    <location>
        <begin position="111"/>
        <end position="405"/>
    </location>
</feature>